<dbReference type="InterPro" id="IPR029510">
    <property type="entry name" value="Ald_DH_CS_GLU"/>
</dbReference>
<evidence type="ECO:0000256" key="2">
    <source>
        <dbReference type="PROSITE-ProRule" id="PRU10007"/>
    </source>
</evidence>
<dbReference type="InterPro" id="IPR016160">
    <property type="entry name" value="Ald_DH_CS_CYS"/>
</dbReference>
<dbReference type="InterPro" id="IPR016162">
    <property type="entry name" value="Ald_DH_N"/>
</dbReference>
<dbReference type="PROSITE" id="PS00687">
    <property type="entry name" value="ALDEHYDE_DEHYDR_GLU"/>
    <property type="match status" value="1"/>
</dbReference>
<proteinExistence type="inferred from homology"/>
<accession>A0ABY4E1P9</accession>
<comment type="similarity">
    <text evidence="3">Belongs to the aldehyde dehydrogenase family.</text>
</comment>
<reference evidence="5 6" key="1">
    <citation type="journal article" date="2022" name="Res Sq">
        <title>Evolution of multicellular longitudinally dividing oral cavity symbionts (Neisseriaceae).</title>
        <authorList>
            <person name="Nyongesa S."/>
            <person name="Weber P."/>
            <person name="Bernet E."/>
            <person name="Pullido F."/>
            <person name="Nieckarz M."/>
            <person name="Delaby M."/>
            <person name="Nieves C."/>
            <person name="Viehboeck T."/>
            <person name="Krause N."/>
            <person name="Rivera-Millot A."/>
            <person name="Nakamura A."/>
            <person name="Vischer N."/>
            <person name="VanNieuwenhze M."/>
            <person name="Brun Y."/>
            <person name="Cava F."/>
            <person name="Bulgheresi S."/>
            <person name="Veyrier F."/>
        </authorList>
    </citation>
    <scope>NUCLEOTIDE SEQUENCE [LARGE SCALE GENOMIC DNA]</scope>
    <source>
        <strain evidence="5 6">SN4</strain>
    </source>
</reference>
<dbReference type="SUPFAM" id="SSF53720">
    <property type="entry name" value="ALDH-like"/>
    <property type="match status" value="1"/>
</dbReference>
<gene>
    <name evidence="5" type="ORF">LVJ82_01580</name>
</gene>
<dbReference type="PROSITE" id="PS00070">
    <property type="entry name" value="ALDEHYDE_DEHYDR_CYS"/>
    <property type="match status" value="1"/>
</dbReference>
<dbReference type="Pfam" id="PF00171">
    <property type="entry name" value="Aldedh"/>
    <property type="match status" value="1"/>
</dbReference>
<dbReference type="InterPro" id="IPR015590">
    <property type="entry name" value="Aldehyde_DH_dom"/>
</dbReference>
<evidence type="ECO:0000256" key="1">
    <source>
        <dbReference type="ARBA" id="ARBA00023002"/>
    </source>
</evidence>
<dbReference type="Gene3D" id="3.40.605.10">
    <property type="entry name" value="Aldehyde Dehydrogenase, Chain A, domain 1"/>
    <property type="match status" value="1"/>
</dbReference>
<dbReference type="EMBL" id="CP091511">
    <property type="protein sequence ID" value="UOO89707.1"/>
    <property type="molecule type" value="Genomic_DNA"/>
</dbReference>
<feature type="domain" description="Aldehyde dehydrogenase" evidence="4">
    <location>
        <begin position="3"/>
        <end position="456"/>
    </location>
</feature>
<dbReference type="InterPro" id="IPR016163">
    <property type="entry name" value="Ald_DH_C"/>
</dbReference>
<sequence length="462" mass="49247">MSERFSVVTPIDGSELCSREYASSAEIATAVQAAQAAQAPWFELGLAARKAKIAAAIDWLVTHKDEVAAAITHSMGRPISQSPGEVKGLEERARYMLSIADAALADIVPEEKAGFKRFLRREPVGLVLVMAPWNYPFLTAVNAIVPALAAGNVVLLKHSSQTPQVAELFQAAFDAAGLPAGVFQSLHMNHADTDALLQSDAVDFVAFTGSVNGGHQVQAAISKRFIGAGLELGGKDPAYVRADADVASAAENLVDGSFFNSGQSCCGIERIYVHESVYEPFLQEFVRVTKQYRLGNPTDANTNLGPMVRSSAADFVRAQIAEAVAQGAKSLVDEAEFPASQAGTAYLAPHVLADVTHDMRVMREESFGPVVGIMAVKDDAEAIRLMNDSDYGLTASIWTQDAAAAEALAAKIATGTVFMNRCDYLDPALAWTGVKDTGHGISLSELGYAQLTRIKSYHLRVA</sequence>
<organism evidence="5 6">
    <name type="scientific">Vitreoscilla massiliensis</name>
    <dbReference type="NCBI Taxonomy" id="1689272"/>
    <lineage>
        <taxon>Bacteria</taxon>
        <taxon>Pseudomonadati</taxon>
        <taxon>Pseudomonadota</taxon>
        <taxon>Betaproteobacteria</taxon>
        <taxon>Neisseriales</taxon>
        <taxon>Neisseriaceae</taxon>
        <taxon>Vitreoscilla</taxon>
    </lineage>
</organism>
<dbReference type="Gene3D" id="3.40.309.10">
    <property type="entry name" value="Aldehyde Dehydrogenase, Chain A, domain 2"/>
    <property type="match status" value="1"/>
</dbReference>
<dbReference type="InterPro" id="IPR016161">
    <property type="entry name" value="Ald_DH/histidinol_DH"/>
</dbReference>
<dbReference type="Proteomes" id="UP000832011">
    <property type="component" value="Chromosome"/>
</dbReference>
<evidence type="ECO:0000256" key="3">
    <source>
        <dbReference type="RuleBase" id="RU003345"/>
    </source>
</evidence>
<evidence type="ECO:0000259" key="4">
    <source>
        <dbReference type="Pfam" id="PF00171"/>
    </source>
</evidence>
<dbReference type="PANTHER" id="PTHR11699">
    <property type="entry name" value="ALDEHYDE DEHYDROGENASE-RELATED"/>
    <property type="match status" value="1"/>
</dbReference>
<protein>
    <submittedName>
        <fullName evidence="5">Aldehyde dehydrogenase family protein</fullName>
    </submittedName>
</protein>
<keyword evidence="6" id="KW-1185">Reference proteome</keyword>
<dbReference type="RefSeq" id="WP_058305589.1">
    <property type="nucleotide sequence ID" value="NZ_CABKVG010000007.1"/>
</dbReference>
<dbReference type="CDD" id="cd07102">
    <property type="entry name" value="ALDH_EDX86601"/>
    <property type="match status" value="1"/>
</dbReference>
<feature type="active site" evidence="2">
    <location>
        <position position="231"/>
    </location>
</feature>
<evidence type="ECO:0000313" key="5">
    <source>
        <dbReference type="EMBL" id="UOO89707.1"/>
    </source>
</evidence>
<evidence type="ECO:0000313" key="6">
    <source>
        <dbReference type="Proteomes" id="UP000832011"/>
    </source>
</evidence>
<keyword evidence="1 3" id="KW-0560">Oxidoreductase</keyword>
<name>A0ABY4E1P9_9NEIS</name>